<dbReference type="AlphaFoldDB" id="A0A0W0UBP9"/>
<keyword evidence="9" id="KW-1185">Reference proteome</keyword>
<evidence type="ECO:0000256" key="4">
    <source>
        <dbReference type="ARBA" id="ARBA00023136"/>
    </source>
</evidence>
<evidence type="ECO:0000256" key="5">
    <source>
        <dbReference type="SAM" id="Phobius"/>
    </source>
</evidence>
<accession>A0A0W0UBP9</accession>
<keyword evidence="3 5" id="KW-1133">Transmembrane helix</keyword>
<evidence type="ECO:0000256" key="3">
    <source>
        <dbReference type="ARBA" id="ARBA00022989"/>
    </source>
</evidence>
<sequence length="345" mass="38875">MQILAKSMQWIKNEIRGWFLLLGIIVLIPFAVLFLLTENSYWLEISVLTMSTLIVEEKLQLTVLGVLLHGLAIMFLFYLLFFTQELPILFILSSTLSATAIVWIACKGDKLRTLGNWTFIPAIILSIELASEMKPVFSLYSLTHLIPYLIVALIPTLAITLFNQIKFYQERRGYQFLQLSYLSDFGAKKNNAESMIAMALGVGVSAFLVQYIPMQNGQWMIWGVASVITGEIKTTPRKFHQRLTGVLIGVPVGILLGQFVVPSTPFNLTLTTVALFLTLVAFRRYIIAYTLRCVFVATVVMLITHSRAIAFERLSHVIIGGLIGLACVMLCHFLNRTYAKLRSLR</sequence>
<evidence type="ECO:0000256" key="2">
    <source>
        <dbReference type="ARBA" id="ARBA00022692"/>
    </source>
</evidence>
<comment type="subcellular location">
    <subcellularLocation>
        <location evidence="1">Membrane</location>
        <topology evidence="1">Multi-pass membrane protein</topology>
    </subcellularLocation>
</comment>
<feature type="transmembrane region" description="Helical" evidence="5">
    <location>
        <begin position="18"/>
        <end position="38"/>
    </location>
</feature>
<protein>
    <recommendedName>
        <fullName evidence="6">Integral membrane bound transporter domain-containing protein</fullName>
    </recommendedName>
</protein>
<name>A0A0W0UBP9_9GAMM</name>
<proteinExistence type="predicted"/>
<dbReference type="PATRIC" id="fig|453.4.peg.86"/>
<reference evidence="8 10" key="2">
    <citation type="submission" date="2018-06" db="EMBL/GenBank/DDBJ databases">
        <authorList>
            <consortium name="Pathogen Informatics"/>
            <person name="Doyle S."/>
        </authorList>
    </citation>
    <scope>NUCLEOTIDE SEQUENCE [LARGE SCALE GENOMIC DNA]</scope>
    <source>
        <strain evidence="8 10">NCTC12022</strain>
    </source>
</reference>
<evidence type="ECO:0000259" key="6">
    <source>
        <dbReference type="Pfam" id="PF13515"/>
    </source>
</evidence>
<evidence type="ECO:0000313" key="7">
    <source>
        <dbReference type="EMBL" id="KTD04937.1"/>
    </source>
</evidence>
<keyword evidence="4 5" id="KW-0472">Membrane</keyword>
<keyword evidence="2 5" id="KW-0812">Transmembrane</keyword>
<dbReference type="EMBL" id="UASS01000037">
    <property type="protein sequence ID" value="SPX62161.1"/>
    <property type="molecule type" value="Genomic_DNA"/>
</dbReference>
<feature type="transmembrane region" description="Helical" evidence="5">
    <location>
        <begin position="137"/>
        <end position="162"/>
    </location>
</feature>
<dbReference type="OrthoDB" id="8592563at2"/>
<evidence type="ECO:0000313" key="9">
    <source>
        <dbReference type="Proteomes" id="UP000054698"/>
    </source>
</evidence>
<gene>
    <name evidence="7" type="ORF">Lfee_0075</name>
    <name evidence="8" type="ORF">NCTC12022_02918</name>
</gene>
<dbReference type="Pfam" id="PF13515">
    <property type="entry name" value="FUSC_2"/>
    <property type="match status" value="1"/>
</dbReference>
<feature type="transmembrane region" description="Helical" evidence="5">
    <location>
        <begin position="243"/>
        <end position="260"/>
    </location>
</feature>
<dbReference type="Proteomes" id="UP000054698">
    <property type="component" value="Unassembled WGS sequence"/>
</dbReference>
<feature type="domain" description="Integral membrane bound transporter" evidence="6">
    <location>
        <begin position="205"/>
        <end position="327"/>
    </location>
</feature>
<feature type="transmembrane region" description="Helical" evidence="5">
    <location>
        <begin position="314"/>
        <end position="335"/>
    </location>
</feature>
<feature type="transmembrane region" description="Helical" evidence="5">
    <location>
        <begin position="289"/>
        <end position="308"/>
    </location>
</feature>
<evidence type="ECO:0000313" key="10">
    <source>
        <dbReference type="Proteomes" id="UP000251942"/>
    </source>
</evidence>
<feature type="transmembrane region" description="Helical" evidence="5">
    <location>
        <begin position="59"/>
        <end position="81"/>
    </location>
</feature>
<dbReference type="GO" id="GO:0016020">
    <property type="term" value="C:membrane"/>
    <property type="evidence" value="ECO:0007669"/>
    <property type="project" value="UniProtKB-SubCell"/>
</dbReference>
<feature type="transmembrane region" description="Helical" evidence="5">
    <location>
        <begin position="266"/>
        <end position="282"/>
    </location>
</feature>
<evidence type="ECO:0000256" key="1">
    <source>
        <dbReference type="ARBA" id="ARBA00004141"/>
    </source>
</evidence>
<evidence type="ECO:0000313" key="8">
    <source>
        <dbReference type="EMBL" id="SPX62161.1"/>
    </source>
</evidence>
<feature type="transmembrane region" description="Helical" evidence="5">
    <location>
        <begin position="87"/>
        <end position="106"/>
    </location>
</feature>
<organism evidence="7 9">
    <name type="scientific">Legionella feeleii</name>
    <dbReference type="NCBI Taxonomy" id="453"/>
    <lineage>
        <taxon>Bacteria</taxon>
        <taxon>Pseudomonadati</taxon>
        <taxon>Pseudomonadota</taxon>
        <taxon>Gammaproteobacteria</taxon>
        <taxon>Legionellales</taxon>
        <taxon>Legionellaceae</taxon>
        <taxon>Legionella</taxon>
    </lineage>
</organism>
<dbReference type="Proteomes" id="UP000251942">
    <property type="component" value="Unassembled WGS sequence"/>
</dbReference>
<dbReference type="EMBL" id="LNYB01000004">
    <property type="protein sequence ID" value="KTD04937.1"/>
    <property type="molecule type" value="Genomic_DNA"/>
</dbReference>
<dbReference type="InterPro" id="IPR049453">
    <property type="entry name" value="Memb_transporter_dom"/>
</dbReference>
<reference evidence="7 9" key="1">
    <citation type="submission" date="2015-11" db="EMBL/GenBank/DDBJ databases">
        <title>Genomic analysis of 38 Legionella species identifies large and diverse effector repertoires.</title>
        <authorList>
            <person name="Burstein D."/>
            <person name="Amaro F."/>
            <person name="Zusman T."/>
            <person name="Lifshitz Z."/>
            <person name="Cohen O."/>
            <person name="Gilbert J.A."/>
            <person name="Pupko T."/>
            <person name="Shuman H.A."/>
            <person name="Segal G."/>
        </authorList>
    </citation>
    <scope>NUCLEOTIDE SEQUENCE [LARGE SCALE GENOMIC DNA]</scope>
    <source>
        <strain evidence="7 9">WO-44C</strain>
    </source>
</reference>